<dbReference type="PROSITE" id="PS00143">
    <property type="entry name" value="INSULINASE"/>
    <property type="match status" value="1"/>
</dbReference>
<evidence type="ECO:0000259" key="3">
    <source>
        <dbReference type="Pfam" id="PF00675"/>
    </source>
</evidence>
<dbReference type="GO" id="GO:0004222">
    <property type="term" value="F:metalloendopeptidase activity"/>
    <property type="evidence" value="ECO:0007669"/>
    <property type="project" value="InterPro"/>
</dbReference>
<evidence type="ECO:0000313" key="5">
    <source>
        <dbReference type="EMBL" id="KAA1420592.1"/>
    </source>
</evidence>
<dbReference type="Pfam" id="PF05193">
    <property type="entry name" value="Peptidase_M16_C"/>
    <property type="match status" value="1"/>
</dbReference>
<dbReference type="AlphaFoldDB" id="A0A5Q6RRB8"/>
<dbReference type="PANTHER" id="PTHR11851:SF49">
    <property type="entry name" value="MITOCHONDRIAL-PROCESSING PEPTIDASE SUBUNIT ALPHA"/>
    <property type="match status" value="1"/>
</dbReference>
<dbReference type="SUPFAM" id="SSF63411">
    <property type="entry name" value="LuxS/MPP-like metallohydrolase"/>
    <property type="match status" value="2"/>
</dbReference>
<comment type="caution">
    <text evidence="5">The sequence shown here is derived from an EMBL/GenBank/DDBJ whole genome shotgun (WGS) entry which is preliminary data.</text>
</comment>
<dbReference type="Proteomes" id="UP000307768">
    <property type="component" value="Unassembled WGS sequence"/>
</dbReference>
<dbReference type="OrthoDB" id="9811314at2"/>
<dbReference type="PANTHER" id="PTHR11851">
    <property type="entry name" value="METALLOPROTEASE"/>
    <property type="match status" value="1"/>
</dbReference>
<dbReference type="Gene3D" id="3.30.830.10">
    <property type="entry name" value="Metalloenzyme, LuxS/M16 peptidase-like"/>
    <property type="match status" value="2"/>
</dbReference>
<dbReference type="InterPro" id="IPR007863">
    <property type="entry name" value="Peptidase_M16_C"/>
</dbReference>
<dbReference type="FunFam" id="3.30.830.10:FF:000008">
    <property type="entry name" value="Mitochondrial-processing peptidase subunit beta"/>
    <property type="match status" value="1"/>
</dbReference>
<organism evidence="5 6">
    <name type="scientific">Mumia zhuanghuii</name>
    <dbReference type="NCBI Taxonomy" id="2585211"/>
    <lineage>
        <taxon>Bacteria</taxon>
        <taxon>Bacillati</taxon>
        <taxon>Actinomycetota</taxon>
        <taxon>Actinomycetes</taxon>
        <taxon>Propionibacteriales</taxon>
        <taxon>Nocardioidaceae</taxon>
        <taxon>Mumia</taxon>
    </lineage>
</organism>
<dbReference type="RefSeq" id="WP_149770761.1">
    <property type="nucleotide sequence ID" value="NZ_VDFQ02000005.1"/>
</dbReference>
<evidence type="ECO:0000313" key="6">
    <source>
        <dbReference type="Proteomes" id="UP000307768"/>
    </source>
</evidence>
<proteinExistence type="inferred from homology"/>
<dbReference type="EMBL" id="VDFQ02000005">
    <property type="protein sequence ID" value="KAA1420592.1"/>
    <property type="molecule type" value="Genomic_DNA"/>
</dbReference>
<protein>
    <submittedName>
        <fullName evidence="5">Insulinase family protein</fullName>
    </submittedName>
</protein>
<evidence type="ECO:0000259" key="4">
    <source>
        <dbReference type="Pfam" id="PF05193"/>
    </source>
</evidence>
<dbReference type="InterPro" id="IPR011765">
    <property type="entry name" value="Pept_M16_N"/>
</dbReference>
<evidence type="ECO:0000256" key="1">
    <source>
        <dbReference type="ARBA" id="ARBA00007261"/>
    </source>
</evidence>
<reference evidence="5 6" key="1">
    <citation type="submission" date="2019-09" db="EMBL/GenBank/DDBJ databases">
        <title>Mumia zhuanghuii sp. nov. isolated from the intestinal contents of plateau pika (Ochotona curzoniae) in the Qinghai-Tibet plateau of China.</title>
        <authorList>
            <person name="Tian Z."/>
        </authorList>
    </citation>
    <scope>NUCLEOTIDE SEQUENCE [LARGE SCALE GENOMIC DNA]</scope>
    <source>
        <strain evidence="6">350</strain>
    </source>
</reference>
<feature type="domain" description="Peptidase M16 C-terminal" evidence="4">
    <location>
        <begin position="188"/>
        <end position="369"/>
    </location>
</feature>
<accession>A0A5Q6RRB8</accession>
<dbReference type="GO" id="GO:0046872">
    <property type="term" value="F:metal ion binding"/>
    <property type="evidence" value="ECO:0007669"/>
    <property type="project" value="InterPro"/>
</dbReference>
<sequence length="442" mass="46699">MTVPLDPAQPPGTTRTLLTDGGLVRRTVLEGGLRVVTEAMPGVRTATIGIWVGVGSRDETPTLSGASHFLEHLLFKGTPKRSALEISAALDAVGGEMNAFTGKEYTCYHARVLDDDLPLAVDVLADMVTDSVITADDVEAERDVILEEIAMNEDDPDDVVHSLATSLAWGDTPLGRPVAGDPLTIRGLSRAQILRYYRRRYVPSSIVVSVAGNVDHDRVVAQVATAFESALTAAGDASPAAARKAGGRSMRFRRARGLVTRPTEQANVVAALPGIARSDERRHTLGVLNAVLGGGMSSRLFQEIREKRGLAYSVYSFGANYADAGMLGVYAGCAPGKLGDVLKVVGDELGAFADHGPTEDELERGKGQLKGSVVLGLEDPASRMSRIAKADLLNGEIAGLDEMLARIDAVTLDDAREVAQMFAGKPALAVVGPFESLDSIDA</sequence>
<comment type="similarity">
    <text evidence="1 2">Belongs to the peptidase M16 family.</text>
</comment>
<feature type="domain" description="Peptidase M16 N-terminal" evidence="3">
    <location>
        <begin position="34"/>
        <end position="180"/>
    </location>
</feature>
<dbReference type="GO" id="GO:0006508">
    <property type="term" value="P:proteolysis"/>
    <property type="evidence" value="ECO:0007669"/>
    <property type="project" value="InterPro"/>
</dbReference>
<dbReference type="InterPro" id="IPR050361">
    <property type="entry name" value="MPP/UQCRC_Complex"/>
</dbReference>
<dbReference type="InterPro" id="IPR001431">
    <property type="entry name" value="Pept_M16_Zn_BS"/>
</dbReference>
<dbReference type="Pfam" id="PF00675">
    <property type="entry name" value="Peptidase_M16"/>
    <property type="match status" value="1"/>
</dbReference>
<gene>
    <name evidence="5" type="ORF">FE697_016720</name>
</gene>
<dbReference type="InterPro" id="IPR011249">
    <property type="entry name" value="Metalloenz_LuxS/M16"/>
</dbReference>
<name>A0A5Q6RRB8_9ACTN</name>
<evidence type="ECO:0000256" key="2">
    <source>
        <dbReference type="RuleBase" id="RU004447"/>
    </source>
</evidence>